<dbReference type="RefSeq" id="XP_022651894.1">
    <property type="nucleotide sequence ID" value="XM_022796159.1"/>
</dbReference>
<evidence type="ECO:0000256" key="3">
    <source>
        <dbReference type="ARBA" id="ARBA00022989"/>
    </source>
</evidence>
<accession>A0A7M7JHX8</accession>
<name>A0A7M7JHX8_VARDE</name>
<dbReference type="GO" id="GO:0051606">
    <property type="term" value="P:detection of stimulus"/>
    <property type="evidence" value="ECO:0007669"/>
    <property type="project" value="UniProtKB-ARBA"/>
</dbReference>
<evidence type="ECO:0000313" key="7">
    <source>
        <dbReference type="EnsemblMetazoa" id="XP_022651894"/>
    </source>
</evidence>
<dbReference type="PANTHER" id="PTHR21421">
    <property type="entry name" value="GUSTATORY RECEPTOR"/>
    <property type="match status" value="1"/>
</dbReference>
<dbReference type="Proteomes" id="UP000594260">
    <property type="component" value="Unplaced"/>
</dbReference>
<dbReference type="KEGG" id="vde:111246487"/>
<evidence type="ECO:0000256" key="1">
    <source>
        <dbReference type="ARBA" id="ARBA00004141"/>
    </source>
</evidence>
<organism evidence="7 8">
    <name type="scientific">Varroa destructor</name>
    <name type="common">Honeybee mite</name>
    <dbReference type="NCBI Taxonomy" id="109461"/>
    <lineage>
        <taxon>Eukaryota</taxon>
        <taxon>Metazoa</taxon>
        <taxon>Ecdysozoa</taxon>
        <taxon>Arthropoda</taxon>
        <taxon>Chelicerata</taxon>
        <taxon>Arachnida</taxon>
        <taxon>Acari</taxon>
        <taxon>Parasitiformes</taxon>
        <taxon>Mesostigmata</taxon>
        <taxon>Gamasina</taxon>
        <taxon>Dermanyssoidea</taxon>
        <taxon>Varroidae</taxon>
        <taxon>Varroa</taxon>
    </lineage>
</organism>
<reference evidence="7" key="1">
    <citation type="submission" date="2021-01" db="UniProtKB">
        <authorList>
            <consortium name="EnsemblMetazoa"/>
        </authorList>
    </citation>
    <scope>IDENTIFICATION</scope>
</reference>
<keyword evidence="5" id="KW-0675">Receptor</keyword>
<sequence>MHFVAGSQVTNLKFRKFDEDILCCSSQEFVDPFVLRNLRLRHAELCDLVIYLDDIFSPLAIFWHGSVVAGYCSESINLIQVSSIQRLYKELKFSGGRGAGISLLSKMHFLLNFIYIITNLGLVTIATSLVCECKDRSEHVVRNMLFRPQAHRRAAAHQVTGFDLTKNRAMRIKETLPKMLSYPFLEPFRTVLAHDKPGTNNCVRSRDDTVFPGQMRLLATQMAVENVQMTAFRFYSLNRSAFMTVMGAAVTYVSFVAQTAQKVTSEDE</sequence>
<proteinExistence type="predicted"/>
<dbReference type="EnsemblMetazoa" id="XM_022796159">
    <property type="protein sequence ID" value="XP_022651894"/>
    <property type="gene ID" value="LOC111246487"/>
</dbReference>
<keyword evidence="8" id="KW-1185">Reference proteome</keyword>
<dbReference type="GO" id="GO:0007606">
    <property type="term" value="P:sensory perception of chemical stimulus"/>
    <property type="evidence" value="ECO:0007669"/>
    <property type="project" value="TreeGrafter"/>
</dbReference>
<protein>
    <submittedName>
        <fullName evidence="7">Uncharacterized protein</fullName>
    </submittedName>
</protein>
<keyword evidence="2 6" id="KW-0812">Transmembrane</keyword>
<dbReference type="AlphaFoldDB" id="A0A7M7JHX8"/>
<dbReference type="GO" id="GO:0038023">
    <property type="term" value="F:signaling receptor activity"/>
    <property type="evidence" value="ECO:0007669"/>
    <property type="project" value="UniProtKB-ARBA"/>
</dbReference>
<dbReference type="FunCoup" id="A0A7M7JHX8">
    <property type="interactions" value="39"/>
</dbReference>
<evidence type="ECO:0000256" key="5">
    <source>
        <dbReference type="ARBA" id="ARBA00023170"/>
    </source>
</evidence>
<keyword evidence="4 6" id="KW-0472">Membrane</keyword>
<feature type="transmembrane region" description="Helical" evidence="6">
    <location>
        <begin position="109"/>
        <end position="130"/>
    </location>
</feature>
<evidence type="ECO:0000313" key="8">
    <source>
        <dbReference type="Proteomes" id="UP000594260"/>
    </source>
</evidence>
<dbReference type="GO" id="GO:0016020">
    <property type="term" value="C:membrane"/>
    <property type="evidence" value="ECO:0007669"/>
    <property type="project" value="UniProtKB-SubCell"/>
</dbReference>
<evidence type="ECO:0000256" key="2">
    <source>
        <dbReference type="ARBA" id="ARBA00022692"/>
    </source>
</evidence>
<dbReference type="OrthoDB" id="6512134at2759"/>
<evidence type="ECO:0000256" key="6">
    <source>
        <dbReference type="SAM" id="Phobius"/>
    </source>
</evidence>
<evidence type="ECO:0000256" key="4">
    <source>
        <dbReference type="ARBA" id="ARBA00023136"/>
    </source>
</evidence>
<keyword evidence="3 6" id="KW-1133">Transmembrane helix</keyword>
<comment type="subcellular location">
    <subcellularLocation>
        <location evidence="1">Membrane</location>
        <topology evidence="1">Multi-pass membrane protein</topology>
    </subcellularLocation>
</comment>
<dbReference type="PANTHER" id="PTHR21421:SF29">
    <property type="entry name" value="GUSTATORY RECEPTOR 5A FOR TREHALOSE-RELATED"/>
    <property type="match status" value="1"/>
</dbReference>
<dbReference type="GeneID" id="111246487"/>
<dbReference type="InParanoid" id="A0A7M7JHX8"/>